<dbReference type="PANTHER" id="PTHR31051">
    <property type="entry name" value="PROTEASOME ASSEMBLY CHAPERONE 3"/>
    <property type="match status" value="1"/>
</dbReference>
<dbReference type="Pfam" id="PF10178">
    <property type="entry name" value="PAC3"/>
    <property type="match status" value="1"/>
</dbReference>
<dbReference type="EMBL" id="GADI01003338">
    <property type="protein sequence ID" value="JAA70470.1"/>
    <property type="molecule type" value="mRNA"/>
</dbReference>
<keyword evidence="1" id="KW-0647">Proteasome</keyword>
<accession>A0A0K8RH61</accession>
<dbReference type="GO" id="GO:0000502">
    <property type="term" value="C:proteasome complex"/>
    <property type="evidence" value="ECO:0007669"/>
    <property type="project" value="UniProtKB-KW"/>
</dbReference>
<dbReference type="Gene3D" id="3.30.230.90">
    <property type="match status" value="1"/>
</dbReference>
<protein>
    <submittedName>
        <fullName evidence="1">Putative proteasome assembly chaperone</fullName>
    </submittedName>
</protein>
<dbReference type="GO" id="GO:0043248">
    <property type="term" value="P:proteasome assembly"/>
    <property type="evidence" value="ECO:0007669"/>
    <property type="project" value="InterPro"/>
</dbReference>
<name>A0A0K8RH61_IXORI</name>
<sequence length="162" mass="17373">MEDGTNDLLDAGSGGAYNLIDEAASNNLMDGGMCLASNLNSLIRSQVRTVQVANHRTDIAVMDFADKLFLVVSQYEKMGTLVLITKDSAPNTEPQEPVYTTKVLFGKDEAEVHAAARHLATTVDSPKSILLGLALKDFSPNTVRLLAKALLNQVTLLGRSPS</sequence>
<proteinExistence type="evidence at transcript level"/>
<evidence type="ECO:0000313" key="1">
    <source>
        <dbReference type="EMBL" id="JAA70470.1"/>
    </source>
</evidence>
<dbReference type="InterPro" id="IPR053720">
    <property type="entry name" value="Psm_Assembly_Chaperone"/>
</dbReference>
<dbReference type="AlphaFoldDB" id="A0A0K8RH61"/>
<dbReference type="PANTHER" id="PTHR31051:SF1">
    <property type="entry name" value="PROTEASOME ASSEMBLY CHAPERONE 3"/>
    <property type="match status" value="1"/>
</dbReference>
<dbReference type="InterPro" id="IPR018788">
    <property type="entry name" value="Proteasome_assmbl_chp_3"/>
</dbReference>
<reference evidence="1" key="1">
    <citation type="submission" date="2012-12" db="EMBL/GenBank/DDBJ databases">
        <title>Identification and characterization of a phenylalanine ammonia-lyase gene family in Isatis indigotica Fort.</title>
        <authorList>
            <person name="Liu Q."/>
            <person name="Chen J."/>
            <person name="Zhou X."/>
            <person name="Di P."/>
            <person name="Xiao Y."/>
            <person name="Xuan H."/>
            <person name="Zhang L."/>
            <person name="Chen W."/>
        </authorList>
    </citation>
    <scope>NUCLEOTIDE SEQUENCE</scope>
    <source>
        <tissue evidence="1">Salivary gland</tissue>
    </source>
</reference>
<organism evidence="1">
    <name type="scientific">Ixodes ricinus</name>
    <name type="common">Common tick</name>
    <name type="synonym">Acarus ricinus</name>
    <dbReference type="NCBI Taxonomy" id="34613"/>
    <lineage>
        <taxon>Eukaryota</taxon>
        <taxon>Metazoa</taxon>
        <taxon>Ecdysozoa</taxon>
        <taxon>Arthropoda</taxon>
        <taxon>Chelicerata</taxon>
        <taxon>Arachnida</taxon>
        <taxon>Acari</taxon>
        <taxon>Parasitiformes</taxon>
        <taxon>Ixodida</taxon>
        <taxon>Ixodoidea</taxon>
        <taxon>Ixodidae</taxon>
        <taxon>Ixodinae</taxon>
        <taxon>Ixodes</taxon>
    </lineage>
</organism>